<accession>A0A286UGG4</accession>
<keyword evidence="3" id="KW-0456">Lyase</keyword>
<dbReference type="PANTHER" id="PTHR40124:SF1">
    <property type="entry name" value="DISAGGREGATASE RELATED REPEAT PROTEIN"/>
    <property type="match status" value="1"/>
</dbReference>
<comment type="caution">
    <text evidence="3">The sequence shown here is derived from an EMBL/GenBank/DDBJ whole genome shotgun (WGS) entry which is preliminary data.</text>
</comment>
<dbReference type="GO" id="GO:0016829">
    <property type="term" value="F:lyase activity"/>
    <property type="evidence" value="ECO:0007669"/>
    <property type="project" value="UniProtKB-KW"/>
</dbReference>
<keyword evidence="1" id="KW-0732">Signal</keyword>
<sequence>MFSRVRSAQLIYALSLLIPAFVEADGTTPVASVATQFSLTTSTSIPFPTATLGVNDTDDFLKSSWSLSRGRISNGNDSVEFVSDPFPSAQVAVDSGSSFNGTVLRVTYPKGSFNNNTGGAQFYTLWNSSTAFQSMLVSYELAFDSDFDWVKGGKLPGIRGGPSTSGCSDGKEPDGTDCFSARLMWRKDGEGEVYAYVPTSNGICDDENVNCNDDFGVSIDRGAFSFPSAQWTRVTLLVQMNDPSSSNGYAALYFNDILAISQKGIQFRTDDSVNPGGLFFSTFFGGGDDSWASTADTHTYFRNIKMFGSSTGSTMSGSVMTRQSEWTWVLLLAVVVFFCGLEFI</sequence>
<feature type="domain" description="Polysaccharide lyase 14" evidence="2">
    <location>
        <begin position="100"/>
        <end position="304"/>
    </location>
</feature>
<proteinExistence type="predicted"/>
<dbReference type="InterPro" id="IPR048958">
    <property type="entry name" value="Polysacc_lyase_14"/>
</dbReference>
<name>A0A286UGG4_9AGAM</name>
<dbReference type="Gene3D" id="2.60.120.200">
    <property type="match status" value="1"/>
</dbReference>
<dbReference type="AlphaFoldDB" id="A0A286UGG4"/>
<evidence type="ECO:0000313" key="3">
    <source>
        <dbReference type="EMBL" id="PAV18700.1"/>
    </source>
</evidence>
<dbReference type="EMBL" id="NBII01000005">
    <property type="protein sequence ID" value="PAV18700.1"/>
    <property type="molecule type" value="Genomic_DNA"/>
</dbReference>
<feature type="chain" id="PRO_5013756538" evidence="1">
    <location>
        <begin position="25"/>
        <end position="344"/>
    </location>
</feature>
<dbReference type="Pfam" id="PF21294">
    <property type="entry name" value="Polysacc_lyase_14"/>
    <property type="match status" value="1"/>
</dbReference>
<feature type="signal peptide" evidence="1">
    <location>
        <begin position="1"/>
        <end position="24"/>
    </location>
</feature>
<protein>
    <submittedName>
        <fullName evidence="3">Polysaccharide lyase family 14</fullName>
    </submittedName>
</protein>
<dbReference type="OrthoDB" id="2395160at2759"/>
<organism evidence="3 4">
    <name type="scientific">Pyrrhoderma noxium</name>
    <dbReference type="NCBI Taxonomy" id="2282107"/>
    <lineage>
        <taxon>Eukaryota</taxon>
        <taxon>Fungi</taxon>
        <taxon>Dikarya</taxon>
        <taxon>Basidiomycota</taxon>
        <taxon>Agaricomycotina</taxon>
        <taxon>Agaricomycetes</taxon>
        <taxon>Hymenochaetales</taxon>
        <taxon>Hymenochaetaceae</taxon>
        <taxon>Pyrrhoderma</taxon>
    </lineage>
</organism>
<dbReference type="PANTHER" id="PTHR40124">
    <property type="match status" value="1"/>
</dbReference>
<dbReference type="InParanoid" id="A0A286UGG4"/>
<dbReference type="Proteomes" id="UP000217199">
    <property type="component" value="Unassembled WGS sequence"/>
</dbReference>
<evidence type="ECO:0000259" key="2">
    <source>
        <dbReference type="Pfam" id="PF21294"/>
    </source>
</evidence>
<evidence type="ECO:0000256" key="1">
    <source>
        <dbReference type="SAM" id="SignalP"/>
    </source>
</evidence>
<reference evidence="3 4" key="1">
    <citation type="journal article" date="2017" name="Mol. Ecol.">
        <title>Comparative and population genomic landscape of Phellinus noxius: A hypervariable fungus causing root rot in trees.</title>
        <authorList>
            <person name="Chung C.L."/>
            <person name="Lee T.J."/>
            <person name="Akiba M."/>
            <person name="Lee H.H."/>
            <person name="Kuo T.H."/>
            <person name="Liu D."/>
            <person name="Ke H.M."/>
            <person name="Yokoi T."/>
            <person name="Roa M.B."/>
            <person name="Lu M.J."/>
            <person name="Chang Y.Y."/>
            <person name="Ann P.J."/>
            <person name="Tsai J.N."/>
            <person name="Chen C.Y."/>
            <person name="Tzean S.S."/>
            <person name="Ota Y."/>
            <person name="Hattori T."/>
            <person name="Sahashi N."/>
            <person name="Liou R.F."/>
            <person name="Kikuchi T."/>
            <person name="Tsai I.J."/>
        </authorList>
    </citation>
    <scope>NUCLEOTIDE SEQUENCE [LARGE SCALE GENOMIC DNA]</scope>
    <source>
        <strain evidence="3 4">FFPRI411160</strain>
    </source>
</reference>
<keyword evidence="4" id="KW-1185">Reference proteome</keyword>
<gene>
    <name evidence="3" type="ORF">PNOK_0554300</name>
</gene>
<evidence type="ECO:0000313" key="4">
    <source>
        <dbReference type="Proteomes" id="UP000217199"/>
    </source>
</evidence>